<organism evidence="7 8">
    <name type="scientific">Sphingopyxis witflariensis</name>
    <dbReference type="NCBI Taxonomy" id="173675"/>
    <lineage>
        <taxon>Bacteria</taxon>
        <taxon>Pseudomonadati</taxon>
        <taxon>Pseudomonadota</taxon>
        <taxon>Alphaproteobacteria</taxon>
        <taxon>Sphingomonadales</taxon>
        <taxon>Sphingomonadaceae</taxon>
        <taxon>Sphingopyxis</taxon>
    </lineage>
</organism>
<keyword evidence="3 5" id="KW-0238">DNA-binding</keyword>
<dbReference type="SUPFAM" id="SSF46689">
    <property type="entry name" value="Homeodomain-like"/>
    <property type="match status" value="1"/>
</dbReference>
<keyword evidence="1" id="KW-0678">Repressor</keyword>
<dbReference type="PANTHER" id="PTHR30055">
    <property type="entry name" value="HTH-TYPE TRANSCRIPTIONAL REGULATOR RUTR"/>
    <property type="match status" value="1"/>
</dbReference>
<evidence type="ECO:0000256" key="1">
    <source>
        <dbReference type="ARBA" id="ARBA00022491"/>
    </source>
</evidence>
<dbReference type="PANTHER" id="PTHR30055:SF234">
    <property type="entry name" value="HTH-TYPE TRANSCRIPTIONAL REGULATOR BETI"/>
    <property type="match status" value="1"/>
</dbReference>
<dbReference type="AlphaFoldDB" id="A0A246K4N2"/>
<dbReference type="EMBL" id="NISJ01000002">
    <property type="protein sequence ID" value="OWR00362.1"/>
    <property type="molecule type" value="Genomic_DNA"/>
</dbReference>
<dbReference type="InterPro" id="IPR001647">
    <property type="entry name" value="HTH_TetR"/>
</dbReference>
<evidence type="ECO:0000313" key="7">
    <source>
        <dbReference type="EMBL" id="OWR00362.1"/>
    </source>
</evidence>
<feature type="DNA-binding region" description="H-T-H motif" evidence="5">
    <location>
        <begin position="47"/>
        <end position="66"/>
    </location>
</feature>
<comment type="caution">
    <text evidence="7">The sequence shown here is derived from an EMBL/GenBank/DDBJ whole genome shotgun (WGS) entry which is preliminary data.</text>
</comment>
<feature type="domain" description="HTH tetR-type" evidence="6">
    <location>
        <begin position="24"/>
        <end position="84"/>
    </location>
</feature>
<dbReference type="GO" id="GO:0000976">
    <property type="term" value="F:transcription cis-regulatory region binding"/>
    <property type="evidence" value="ECO:0007669"/>
    <property type="project" value="TreeGrafter"/>
</dbReference>
<keyword evidence="4" id="KW-0804">Transcription</keyword>
<dbReference type="RefSeq" id="WP_088471856.1">
    <property type="nucleotide sequence ID" value="NZ_NISJ01000002.1"/>
</dbReference>
<sequence length="223" mass="25137">MRRLKPASRASNKAPRLTQAERTAISDGRMLEAAMALVLERGTHNTTLREVGELAGYSRGLASNRFGSKDELFAELIHVFNERWKKESSALVGSKTGLEAFDAANDSIIDFMNDNSDYIRAMFILYYETVGSSTVMRDRLAEQHAAYRRAIARYISQGIAEQTIKQTVDPSRVALQYTSFFFGLVYQWLANPDVIEFESALHDFRDAMIQVIGEPDRVVSRIA</sequence>
<dbReference type="SUPFAM" id="SSF48498">
    <property type="entry name" value="Tetracyclin repressor-like, C-terminal domain"/>
    <property type="match status" value="1"/>
</dbReference>
<name>A0A246K4N2_9SPHN</name>
<dbReference type="Gene3D" id="1.10.10.60">
    <property type="entry name" value="Homeodomain-like"/>
    <property type="match status" value="1"/>
</dbReference>
<evidence type="ECO:0000313" key="8">
    <source>
        <dbReference type="Proteomes" id="UP000197097"/>
    </source>
</evidence>
<dbReference type="PROSITE" id="PS50977">
    <property type="entry name" value="HTH_TETR_2"/>
    <property type="match status" value="1"/>
</dbReference>
<dbReference type="Gene3D" id="1.10.357.10">
    <property type="entry name" value="Tetracycline Repressor, domain 2"/>
    <property type="match status" value="1"/>
</dbReference>
<dbReference type="GO" id="GO:0003700">
    <property type="term" value="F:DNA-binding transcription factor activity"/>
    <property type="evidence" value="ECO:0007669"/>
    <property type="project" value="TreeGrafter"/>
</dbReference>
<evidence type="ECO:0000256" key="5">
    <source>
        <dbReference type="PROSITE-ProRule" id="PRU00335"/>
    </source>
</evidence>
<evidence type="ECO:0000259" key="6">
    <source>
        <dbReference type="PROSITE" id="PS50977"/>
    </source>
</evidence>
<dbReference type="Proteomes" id="UP000197097">
    <property type="component" value="Unassembled WGS sequence"/>
</dbReference>
<dbReference type="InterPro" id="IPR036271">
    <property type="entry name" value="Tet_transcr_reg_TetR-rel_C_sf"/>
</dbReference>
<dbReference type="Pfam" id="PF00440">
    <property type="entry name" value="TetR_N"/>
    <property type="match status" value="1"/>
</dbReference>
<accession>A0A246K4N2</accession>
<dbReference type="InterPro" id="IPR050109">
    <property type="entry name" value="HTH-type_TetR-like_transc_reg"/>
</dbReference>
<dbReference type="Pfam" id="PF13977">
    <property type="entry name" value="TetR_C_6"/>
    <property type="match status" value="1"/>
</dbReference>
<evidence type="ECO:0000256" key="3">
    <source>
        <dbReference type="ARBA" id="ARBA00023125"/>
    </source>
</evidence>
<evidence type="ECO:0000256" key="2">
    <source>
        <dbReference type="ARBA" id="ARBA00023015"/>
    </source>
</evidence>
<proteinExistence type="predicted"/>
<keyword evidence="8" id="KW-1185">Reference proteome</keyword>
<protein>
    <submittedName>
        <fullName evidence="7">TetR family transcriptional regulator</fullName>
    </submittedName>
</protein>
<evidence type="ECO:0000256" key="4">
    <source>
        <dbReference type="ARBA" id="ARBA00023163"/>
    </source>
</evidence>
<reference evidence="7 8" key="1">
    <citation type="journal article" date="2002" name="Int. J. Syst. Evol. Microbiol.">
        <title>Sphingopyxis witflariensis sp. nov., isolated from activated sludge.</title>
        <authorList>
            <person name="Kampfer P."/>
            <person name="Witzenberger R."/>
            <person name="Denner E.B."/>
            <person name="Busse H.J."/>
            <person name="Neef A."/>
        </authorList>
    </citation>
    <scope>NUCLEOTIDE SEQUENCE [LARGE SCALE GENOMIC DNA]</scope>
    <source>
        <strain evidence="7 8">DSM 14551</strain>
    </source>
</reference>
<dbReference type="InterPro" id="IPR009057">
    <property type="entry name" value="Homeodomain-like_sf"/>
</dbReference>
<keyword evidence="2" id="KW-0805">Transcription regulation</keyword>
<dbReference type="InterPro" id="IPR039538">
    <property type="entry name" value="BetI_C"/>
</dbReference>
<gene>
    <name evidence="7" type="ORF">CDQ91_06335</name>
</gene>